<dbReference type="PROSITE" id="PS00723">
    <property type="entry name" value="POLYPRENYL_SYNTHASE_1"/>
    <property type="match status" value="1"/>
</dbReference>
<evidence type="ECO:0000313" key="8">
    <source>
        <dbReference type="EMBL" id="HGU64616.1"/>
    </source>
</evidence>
<dbReference type="GO" id="GO:0004659">
    <property type="term" value="F:prenyltransferase activity"/>
    <property type="evidence" value="ECO:0007669"/>
    <property type="project" value="InterPro"/>
</dbReference>
<sequence length="366" mass="42094">MKNIDYDKLMENIVNNVNEYLNKLFDKYVVEAENISSVLTNIPLIARDFTLRGGKRLRAILVYIGYWSVEWGVESMNVLKLASMIEFLQSYLLVHDDIMDRDEIRRGGPTVHVWFRNKCFDEKLAGDCYHYGLSQAITVGDYLESLAVNMFSELDLPVNVIKDLIKTYTHALRTVSYGQFLDVLFSNKPLSEVSEEDVLLIHKLKTASYSVETPLHIGAIASTKYTRELLNELTDYAIPAGIVFQLKDDILGLFGDVSKTGKPIGSDVREKKKTILIIHAYRNASRSDQLFLEQVFERKSSNEISLDDIIRVQNIVRDTGSLDYVYKLMERESVKALKTLRESSYINDNAKKILEYLLELFMKREK</sequence>
<dbReference type="InterPro" id="IPR000092">
    <property type="entry name" value="Polyprenyl_synt"/>
</dbReference>
<evidence type="ECO:0000256" key="4">
    <source>
        <dbReference type="ARBA" id="ARBA00022723"/>
    </source>
</evidence>
<dbReference type="PANTHER" id="PTHR12001:SF85">
    <property type="entry name" value="SHORT CHAIN ISOPRENYL DIPHOSPHATE SYNTHASE"/>
    <property type="match status" value="1"/>
</dbReference>
<comment type="caution">
    <text evidence="7">The sequence shown here is derived from an EMBL/GenBank/DDBJ whole genome shotgun (WGS) entry which is preliminary data.</text>
</comment>
<dbReference type="SFLD" id="SFLDS00005">
    <property type="entry name" value="Isoprenoid_Synthase_Type_I"/>
    <property type="match status" value="1"/>
</dbReference>
<dbReference type="EMBL" id="DTAN01000007">
    <property type="protein sequence ID" value="HGU64616.1"/>
    <property type="molecule type" value="Genomic_DNA"/>
</dbReference>
<dbReference type="SFLD" id="SFLDG01017">
    <property type="entry name" value="Polyprenyl_Transferase_Like"/>
    <property type="match status" value="1"/>
</dbReference>
<comment type="similarity">
    <text evidence="2 6">Belongs to the FPP/GGPP synthase family.</text>
</comment>
<keyword evidence="4" id="KW-0479">Metal-binding</keyword>
<proteinExistence type="inferred from homology"/>
<dbReference type="InterPro" id="IPR008949">
    <property type="entry name" value="Isoprenoid_synthase_dom_sf"/>
</dbReference>
<evidence type="ECO:0000256" key="1">
    <source>
        <dbReference type="ARBA" id="ARBA00001946"/>
    </source>
</evidence>
<evidence type="ECO:0000256" key="3">
    <source>
        <dbReference type="ARBA" id="ARBA00022679"/>
    </source>
</evidence>
<dbReference type="AlphaFoldDB" id="A0A7C4D942"/>
<evidence type="ECO:0000256" key="5">
    <source>
        <dbReference type="ARBA" id="ARBA00022842"/>
    </source>
</evidence>
<keyword evidence="5" id="KW-0460">Magnesium</keyword>
<dbReference type="InterPro" id="IPR033749">
    <property type="entry name" value="Polyprenyl_synt_CS"/>
</dbReference>
<organism evidence="7">
    <name type="scientific">Staphylothermus marinus</name>
    <dbReference type="NCBI Taxonomy" id="2280"/>
    <lineage>
        <taxon>Archaea</taxon>
        <taxon>Thermoproteota</taxon>
        <taxon>Thermoprotei</taxon>
        <taxon>Desulfurococcales</taxon>
        <taxon>Desulfurococcaceae</taxon>
        <taxon>Staphylothermus</taxon>
    </lineage>
</organism>
<dbReference type="Gene3D" id="1.10.600.10">
    <property type="entry name" value="Farnesyl Diphosphate Synthase"/>
    <property type="match status" value="1"/>
</dbReference>
<protein>
    <submittedName>
        <fullName evidence="7">Polyprenyl synthetase family protein</fullName>
    </submittedName>
</protein>
<dbReference type="SUPFAM" id="SSF48576">
    <property type="entry name" value="Terpenoid synthases"/>
    <property type="match status" value="1"/>
</dbReference>
<accession>A0A7C4D942</accession>
<dbReference type="PANTHER" id="PTHR12001">
    <property type="entry name" value="GERANYLGERANYL PYROPHOSPHATE SYNTHASE"/>
    <property type="match status" value="1"/>
</dbReference>
<evidence type="ECO:0000256" key="6">
    <source>
        <dbReference type="RuleBase" id="RU004466"/>
    </source>
</evidence>
<name>A0A7C4D942_STAMA</name>
<evidence type="ECO:0000313" key="7">
    <source>
        <dbReference type="EMBL" id="HGM58976.1"/>
    </source>
</evidence>
<reference evidence="7" key="1">
    <citation type="journal article" date="2020" name="mSystems">
        <title>Genome- and Community-Level Interaction Insights into Carbon Utilization and Element Cycling Functions of Hydrothermarchaeota in Hydrothermal Sediment.</title>
        <authorList>
            <person name="Zhou Z."/>
            <person name="Liu Y."/>
            <person name="Xu W."/>
            <person name="Pan J."/>
            <person name="Luo Z.H."/>
            <person name="Li M."/>
        </authorList>
    </citation>
    <scope>NUCLEOTIDE SEQUENCE [LARGE SCALE GENOMIC DNA]</scope>
    <source>
        <strain evidence="8">SpSt-622</strain>
        <strain evidence="7">SpSt-642</strain>
    </source>
</reference>
<dbReference type="GO" id="GO:0008299">
    <property type="term" value="P:isoprenoid biosynthetic process"/>
    <property type="evidence" value="ECO:0007669"/>
    <property type="project" value="InterPro"/>
</dbReference>
<dbReference type="Pfam" id="PF00348">
    <property type="entry name" value="polyprenyl_synt"/>
    <property type="match status" value="1"/>
</dbReference>
<dbReference type="CDD" id="cd00685">
    <property type="entry name" value="Trans_IPPS_HT"/>
    <property type="match status" value="1"/>
</dbReference>
<evidence type="ECO:0000256" key="2">
    <source>
        <dbReference type="ARBA" id="ARBA00006706"/>
    </source>
</evidence>
<gene>
    <name evidence="8" type="ORF">ENT92_00135</name>
    <name evidence="7" type="ORF">ENU14_05280</name>
</gene>
<dbReference type="GO" id="GO:0046872">
    <property type="term" value="F:metal ion binding"/>
    <property type="evidence" value="ECO:0007669"/>
    <property type="project" value="UniProtKB-KW"/>
</dbReference>
<dbReference type="EMBL" id="DTBJ01000042">
    <property type="protein sequence ID" value="HGM58976.1"/>
    <property type="molecule type" value="Genomic_DNA"/>
</dbReference>
<comment type="cofactor">
    <cofactor evidence="1">
        <name>Mg(2+)</name>
        <dbReference type="ChEBI" id="CHEBI:18420"/>
    </cofactor>
</comment>
<keyword evidence="3 6" id="KW-0808">Transferase</keyword>